<proteinExistence type="inferred from homology"/>
<protein>
    <recommendedName>
        <fullName evidence="4">Checkpoint protein</fullName>
    </recommendedName>
</protein>
<dbReference type="RefSeq" id="XP_015468706.1">
    <property type="nucleotide sequence ID" value="XM_015610421.1"/>
</dbReference>
<keyword evidence="6" id="KW-1185">Reference proteome</keyword>
<comment type="caution">
    <text evidence="5">The sequence shown here is derived from an EMBL/GenBank/DDBJ whole genome shotgun (WGS) entry which is preliminary data.</text>
</comment>
<dbReference type="GO" id="GO:0035861">
    <property type="term" value="C:site of double-strand break"/>
    <property type="evidence" value="ECO:0007669"/>
    <property type="project" value="TreeGrafter"/>
</dbReference>
<evidence type="ECO:0000313" key="5">
    <source>
        <dbReference type="EMBL" id="KSA02604.1"/>
    </source>
</evidence>
<dbReference type="AlphaFoldDB" id="A0A0V1Q2G3"/>
<dbReference type="GO" id="GO:0000724">
    <property type="term" value="P:double-strand break repair via homologous recombination"/>
    <property type="evidence" value="ECO:0007669"/>
    <property type="project" value="TreeGrafter"/>
</dbReference>
<accession>A0A0V1Q2G3</accession>
<dbReference type="Gene3D" id="3.70.10.10">
    <property type="match status" value="1"/>
</dbReference>
<dbReference type="InterPro" id="IPR016580">
    <property type="entry name" value="HUS1"/>
</dbReference>
<dbReference type="EMBL" id="LMYN01000023">
    <property type="protein sequence ID" value="KSA02604.1"/>
    <property type="molecule type" value="Genomic_DNA"/>
</dbReference>
<gene>
    <name evidence="5" type="ORF">AC631_01591</name>
</gene>
<dbReference type="Proteomes" id="UP000054251">
    <property type="component" value="Unassembled WGS sequence"/>
</dbReference>
<evidence type="ECO:0000313" key="6">
    <source>
        <dbReference type="Proteomes" id="UP000054251"/>
    </source>
</evidence>
<dbReference type="InterPro" id="IPR007150">
    <property type="entry name" value="HUS1/Mec3"/>
</dbReference>
<sequence>MKLKLRTQNIEALKTTLSLISHIRKFVILRFTPTQLLIILVNGSSITQEPQVWCKLQINNIFDQIEIQSLRDNTILLEINIEQLLLTLHNFNRANSDGLNIRLQKKDTSGGQGINISNGRIASLALFYSNININSNAINHTFRLPVKILKNTDDIMLLKEPELTEVDLMMRLPKEFLSTYKRLEKFKKTSSNDLVNIKSSRRNGGFLGFVLEEDGKFKVTISWNDKLEVQKPNRSNLDGESLRLPNLHNPGSVISQDIDEDNTHEDKEILVRLRDWKMASKIVATCKTVIFLLTHREACVLHCLLDDTDDVEIIYYISGVKVRDILDN</sequence>
<dbReference type="GO" id="GO:0000723">
    <property type="term" value="P:telomere maintenance"/>
    <property type="evidence" value="ECO:0007669"/>
    <property type="project" value="TreeGrafter"/>
</dbReference>
<dbReference type="GeneID" id="26838600"/>
<comment type="subcellular location">
    <subcellularLocation>
        <location evidence="1">Nucleus</location>
    </subcellularLocation>
</comment>
<comment type="similarity">
    <text evidence="2 4">Belongs to the HUS1 family.</text>
</comment>
<organism evidence="5 6">
    <name type="scientific">Debaryomyces fabryi</name>
    <dbReference type="NCBI Taxonomy" id="58627"/>
    <lineage>
        <taxon>Eukaryota</taxon>
        <taxon>Fungi</taxon>
        <taxon>Dikarya</taxon>
        <taxon>Ascomycota</taxon>
        <taxon>Saccharomycotina</taxon>
        <taxon>Pichiomycetes</taxon>
        <taxon>Debaryomycetaceae</taxon>
        <taxon>Debaryomyces</taxon>
    </lineage>
</organism>
<dbReference type="PIRSF" id="PIRSF011312">
    <property type="entry name" value="Cell_cycle_HUS1"/>
    <property type="match status" value="1"/>
</dbReference>
<keyword evidence="3" id="KW-0539">Nucleus</keyword>
<reference evidence="5 6" key="1">
    <citation type="submission" date="2015-11" db="EMBL/GenBank/DDBJ databases">
        <title>The genome of Debaryomyces fabryi.</title>
        <authorList>
            <person name="Tafer H."/>
            <person name="Lopandic K."/>
        </authorList>
    </citation>
    <scope>NUCLEOTIDE SEQUENCE [LARGE SCALE GENOMIC DNA]</scope>
    <source>
        <strain evidence="5 6">CBS 789</strain>
    </source>
</reference>
<dbReference type="Pfam" id="PF04005">
    <property type="entry name" value="Hus1"/>
    <property type="match status" value="1"/>
</dbReference>
<evidence type="ECO:0000256" key="4">
    <source>
        <dbReference type="PIRNR" id="PIRNR011312"/>
    </source>
</evidence>
<name>A0A0V1Q2G3_9ASCO</name>
<dbReference type="GO" id="GO:0030896">
    <property type="term" value="C:checkpoint clamp complex"/>
    <property type="evidence" value="ECO:0007669"/>
    <property type="project" value="InterPro"/>
</dbReference>
<evidence type="ECO:0000256" key="2">
    <source>
        <dbReference type="ARBA" id="ARBA00005563"/>
    </source>
</evidence>
<dbReference type="PANTHER" id="PTHR12900">
    <property type="entry name" value="MITOTIC AND DNA DAMAGE CHECKPOINT PROTEIN HUS1"/>
    <property type="match status" value="1"/>
</dbReference>
<dbReference type="OrthoDB" id="419537at2759"/>
<dbReference type="GO" id="GO:0005730">
    <property type="term" value="C:nucleolus"/>
    <property type="evidence" value="ECO:0007669"/>
    <property type="project" value="InterPro"/>
</dbReference>
<dbReference type="GO" id="GO:0006289">
    <property type="term" value="P:nucleotide-excision repair"/>
    <property type="evidence" value="ECO:0007669"/>
    <property type="project" value="TreeGrafter"/>
</dbReference>
<evidence type="ECO:0000256" key="1">
    <source>
        <dbReference type="ARBA" id="ARBA00004123"/>
    </source>
</evidence>
<dbReference type="GO" id="GO:0031573">
    <property type="term" value="P:mitotic intra-S DNA damage checkpoint signaling"/>
    <property type="evidence" value="ECO:0007669"/>
    <property type="project" value="TreeGrafter"/>
</dbReference>
<dbReference type="GO" id="GO:0044778">
    <property type="term" value="P:meiotic DNA integrity checkpoint signaling"/>
    <property type="evidence" value="ECO:0007669"/>
    <property type="project" value="TreeGrafter"/>
</dbReference>
<dbReference type="GO" id="GO:0033314">
    <property type="term" value="P:mitotic DNA replication checkpoint signaling"/>
    <property type="evidence" value="ECO:0007669"/>
    <property type="project" value="TreeGrafter"/>
</dbReference>
<evidence type="ECO:0000256" key="3">
    <source>
        <dbReference type="ARBA" id="ARBA00023242"/>
    </source>
</evidence>
<dbReference type="PANTHER" id="PTHR12900:SF0">
    <property type="entry name" value="CHECKPOINT PROTEIN"/>
    <property type="match status" value="1"/>
</dbReference>